<reference evidence="2" key="1">
    <citation type="submission" date="2023-03" db="EMBL/GenBank/DDBJ databases">
        <title>Massive genome expansion in bonnet fungi (Mycena s.s.) driven by repeated elements and novel gene families across ecological guilds.</title>
        <authorList>
            <consortium name="Lawrence Berkeley National Laboratory"/>
            <person name="Harder C.B."/>
            <person name="Miyauchi S."/>
            <person name="Viragh M."/>
            <person name="Kuo A."/>
            <person name="Thoen E."/>
            <person name="Andreopoulos B."/>
            <person name="Lu D."/>
            <person name="Skrede I."/>
            <person name="Drula E."/>
            <person name="Henrissat B."/>
            <person name="Morin E."/>
            <person name="Kohler A."/>
            <person name="Barry K."/>
            <person name="LaButti K."/>
            <person name="Morin E."/>
            <person name="Salamov A."/>
            <person name="Lipzen A."/>
            <person name="Mereny Z."/>
            <person name="Hegedus B."/>
            <person name="Baldrian P."/>
            <person name="Stursova M."/>
            <person name="Weitz H."/>
            <person name="Taylor A."/>
            <person name="Grigoriev I.V."/>
            <person name="Nagy L.G."/>
            <person name="Martin F."/>
            <person name="Kauserud H."/>
        </authorList>
    </citation>
    <scope>NUCLEOTIDE SEQUENCE</scope>
    <source>
        <strain evidence="2">CBHHK200</strain>
    </source>
</reference>
<dbReference type="AlphaFoldDB" id="A0AAD6WY94"/>
<evidence type="ECO:0000256" key="1">
    <source>
        <dbReference type="SAM" id="MobiDB-lite"/>
    </source>
</evidence>
<organism evidence="2 3">
    <name type="scientific">Mycena alexandri</name>
    <dbReference type="NCBI Taxonomy" id="1745969"/>
    <lineage>
        <taxon>Eukaryota</taxon>
        <taxon>Fungi</taxon>
        <taxon>Dikarya</taxon>
        <taxon>Basidiomycota</taxon>
        <taxon>Agaricomycotina</taxon>
        <taxon>Agaricomycetes</taxon>
        <taxon>Agaricomycetidae</taxon>
        <taxon>Agaricales</taxon>
        <taxon>Marasmiineae</taxon>
        <taxon>Mycenaceae</taxon>
        <taxon>Mycena</taxon>
    </lineage>
</organism>
<dbReference type="Proteomes" id="UP001218188">
    <property type="component" value="Unassembled WGS sequence"/>
</dbReference>
<comment type="caution">
    <text evidence="2">The sequence shown here is derived from an EMBL/GenBank/DDBJ whole genome shotgun (WGS) entry which is preliminary data.</text>
</comment>
<feature type="compositionally biased region" description="Low complexity" evidence="1">
    <location>
        <begin position="113"/>
        <end position="122"/>
    </location>
</feature>
<feature type="compositionally biased region" description="Basic and acidic residues" evidence="1">
    <location>
        <begin position="73"/>
        <end position="87"/>
    </location>
</feature>
<evidence type="ECO:0000313" key="3">
    <source>
        <dbReference type="Proteomes" id="UP001218188"/>
    </source>
</evidence>
<keyword evidence="3" id="KW-1185">Reference proteome</keyword>
<feature type="compositionally biased region" description="Basic and acidic residues" evidence="1">
    <location>
        <begin position="35"/>
        <end position="51"/>
    </location>
</feature>
<evidence type="ECO:0000313" key="2">
    <source>
        <dbReference type="EMBL" id="KAJ7031838.1"/>
    </source>
</evidence>
<proteinExistence type="predicted"/>
<sequence>MYRGRWSPQGRRGEGTGKGRAKTRTMSDTQEDDNEKGHSGEERHLAGEDNLRVPCRATGGPGRYRRGLPRPSQRADTRPDGDAHEYGARSARPRSSLRPAPPTPPTLFFHPITAPRRAPTTAKTLSTDEENDPTRTSTSPAAALASLSSVALRLQRVEITSGGDAHESESESEHAAHSAPNSHSLGGEPSFRRRVQAERLRMQRECESVPAARREGHVGACERRQEDAHIGCVCGPNLAAQGAICEKRRIRGHSRRDRGVNGLRVRRSEGCCSTCPVRKKLTSPGSSGSFTTGTPLMFSTSQRFLGDFSFKMVVKTRKMRVPAWRMTRSAGNHRPSTSWRICPVAESVMMREREREARQVTVT</sequence>
<dbReference type="EMBL" id="JARJCM010000078">
    <property type="protein sequence ID" value="KAJ7031838.1"/>
    <property type="molecule type" value="Genomic_DNA"/>
</dbReference>
<gene>
    <name evidence="2" type="ORF">C8F04DRAFT_1235735</name>
</gene>
<accession>A0AAD6WY94</accession>
<feature type="region of interest" description="Disordered" evidence="1">
    <location>
        <begin position="161"/>
        <end position="190"/>
    </location>
</feature>
<protein>
    <submittedName>
        <fullName evidence="2">Uncharacterized protein</fullName>
    </submittedName>
</protein>
<feature type="compositionally biased region" description="Low complexity" evidence="1">
    <location>
        <begin position="88"/>
        <end position="98"/>
    </location>
</feature>
<feature type="compositionally biased region" description="Basic and acidic residues" evidence="1">
    <location>
        <begin position="164"/>
        <end position="176"/>
    </location>
</feature>
<name>A0AAD6WY94_9AGAR</name>
<feature type="region of interest" description="Disordered" evidence="1">
    <location>
        <begin position="1"/>
        <end position="142"/>
    </location>
</feature>